<dbReference type="Pfam" id="PF08386">
    <property type="entry name" value="Abhydrolase_4"/>
    <property type="match status" value="1"/>
</dbReference>
<dbReference type="AlphaFoldDB" id="A0A0D7AU75"/>
<accession>A0A0D7AU75</accession>
<feature type="signal peptide" evidence="3">
    <location>
        <begin position="1"/>
        <end position="17"/>
    </location>
</feature>
<proteinExistence type="inferred from homology"/>
<dbReference type="PANTHER" id="PTHR43248:SF25">
    <property type="entry name" value="AB HYDROLASE-1 DOMAIN-CONTAINING PROTEIN-RELATED"/>
    <property type="match status" value="1"/>
</dbReference>
<gene>
    <name evidence="6" type="ORF">CYLTODRAFT_495491</name>
</gene>
<keyword evidence="7" id="KW-1185">Reference proteome</keyword>
<evidence type="ECO:0000313" key="6">
    <source>
        <dbReference type="EMBL" id="KIY60841.1"/>
    </source>
</evidence>
<protein>
    <submittedName>
        <fullName evidence="6">Alpha/beta-hydrolase</fullName>
    </submittedName>
</protein>
<evidence type="ECO:0000259" key="4">
    <source>
        <dbReference type="Pfam" id="PF00561"/>
    </source>
</evidence>
<comment type="similarity">
    <text evidence="1">Belongs to the peptidase S33 family.</text>
</comment>
<evidence type="ECO:0000256" key="1">
    <source>
        <dbReference type="ARBA" id="ARBA00010088"/>
    </source>
</evidence>
<dbReference type="OrthoDB" id="425534at2759"/>
<reference evidence="6 7" key="1">
    <citation type="journal article" date="2015" name="Fungal Genet. Biol.">
        <title>Evolution of novel wood decay mechanisms in Agaricales revealed by the genome sequences of Fistulina hepatica and Cylindrobasidium torrendii.</title>
        <authorList>
            <person name="Floudas D."/>
            <person name="Held B.W."/>
            <person name="Riley R."/>
            <person name="Nagy L.G."/>
            <person name="Koehler G."/>
            <person name="Ransdell A.S."/>
            <person name="Younus H."/>
            <person name="Chow J."/>
            <person name="Chiniquy J."/>
            <person name="Lipzen A."/>
            <person name="Tritt A."/>
            <person name="Sun H."/>
            <person name="Haridas S."/>
            <person name="LaButti K."/>
            <person name="Ohm R.A."/>
            <person name="Kues U."/>
            <person name="Blanchette R.A."/>
            <person name="Grigoriev I.V."/>
            <person name="Minto R.E."/>
            <person name="Hibbett D.S."/>
        </authorList>
    </citation>
    <scope>NUCLEOTIDE SEQUENCE [LARGE SCALE GENOMIC DNA]</scope>
    <source>
        <strain evidence="6 7">FP15055 ss-10</strain>
    </source>
</reference>
<dbReference type="SUPFAM" id="SSF53474">
    <property type="entry name" value="alpha/beta-Hydrolases"/>
    <property type="match status" value="1"/>
</dbReference>
<evidence type="ECO:0000256" key="3">
    <source>
        <dbReference type="SAM" id="SignalP"/>
    </source>
</evidence>
<dbReference type="InterPro" id="IPR013595">
    <property type="entry name" value="Pept_S33_TAP-like_C"/>
</dbReference>
<dbReference type="PANTHER" id="PTHR43248">
    <property type="entry name" value="2-SUCCINYL-6-HYDROXY-2,4-CYCLOHEXADIENE-1-CARBOXYLATE SYNTHASE"/>
    <property type="match status" value="1"/>
</dbReference>
<dbReference type="Pfam" id="PF00561">
    <property type="entry name" value="Abhydrolase_1"/>
    <property type="match status" value="1"/>
</dbReference>
<sequence>MFSPTLFALLGAALVLAQDAPTFDWDTVSASDTLDWVDCYDSFKCARFNVPLNYSDVSVGSATLAVVMLPAAVGSDDPSYRGPVFFNPGGSGVSGVEALVTQGDAAVLSARFGPTFDVVSFDPRGVGRSTPRIQFFKTAAEKALWDLTNPTHLILNATTVKDGLSQLWAQSQLLGTVAKEHDTGILNYVTTDNVAHDIIKMNEQFGRDKVQYYGISYGTALGAVLAALYPDKIERLVIDGVLETGAYFSGRWEHQLDTIDAALELFYNGCHEAGAELCGFYADSPAQIKANLLALLEAVRQRAVPVYNGPDAAYGIVDFAALKFAIEQAAYSPYTLYQTLSFGLAALAQGDGSIIFQFTGQEVYSEADISESLNAPYGTERTWESEFAISCADMEEITDGPEELLAYYESVKNISYFMDAVMWQRTRCSGWKVHPEHFMGPVMGNTSFPLLLLGNTADPVTPVSAAKTMSGRFPGSVVLTQNSGGHTTLSASSNCTVAAVAAYFINGTLPSANTVCETDSLLFPPLSEASA</sequence>
<evidence type="ECO:0000313" key="7">
    <source>
        <dbReference type="Proteomes" id="UP000054007"/>
    </source>
</evidence>
<dbReference type="InterPro" id="IPR051601">
    <property type="entry name" value="Serine_prot/Carboxylest_S33"/>
</dbReference>
<dbReference type="GO" id="GO:0016787">
    <property type="term" value="F:hydrolase activity"/>
    <property type="evidence" value="ECO:0007669"/>
    <property type="project" value="UniProtKB-KW"/>
</dbReference>
<evidence type="ECO:0000259" key="5">
    <source>
        <dbReference type="Pfam" id="PF08386"/>
    </source>
</evidence>
<evidence type="ECO:0000256" key="2">
    <source>
        <dbReference type="ARBA" id="ARBA00022801"/>
    </source>
</evidence>
<feature type="domain" description="AB hydrolase-1" evidence="4">
    <location>
        <begin position="83"/>
        <end position="245"/>
    </location>
</feature>
<feature type="domain" description="Peptidase S33 tripeptidyl aminopeptidase-like C-terminal" evidence="5">
    <location>
        <begin position="416"/>
        <end position="516"/>
    </location>
</feature>
<dbReference type="EMBL" id="KN881211">
    <property type="protein sequence ID" value="KIY60841.1"/>
    <property type="molecule type" value="Genomic_DNA"/>
</dbReference>
<dbReference type="InterPro" id="IPR000073">
    <property type="entry name" value="AB_hydrolase_1"/>
</dbReference>
<name>A0A0D7AU75_9AGAR</name>
<dbReference type="Gene3D" id="3.40.50.1820">
    <property type="entry name" value="alpha/beta hydrolase"/>
    <property type="match status" value="1"/>
</dbReference>
<organism evidence="6 7">
    <name type="scientific">Cylindrobasidium torrendii FP15055 ss-10</name>
    <dbReference type="NCBI Taxonomy" id="1314674"/>
    <lineage>
        <taxon>Eukaryota</taxon>
        <taxon>Fungi</taxon>
        <taxon>Dikarya</taxon>
        <taxon>Basidiomycota</taxon>
        <taxon>Agaricomycotina</taxon>
        <taxon>Agaricomycetes</taxon>
        <taxon>Agaricomycetidae</taxon>
        <taxon>Agaricales</taxon>
        <taxon>Marasmiineae</taxon>
        <taxon>Physalacriaceae</taxon>
        <taxon>Cylindrobasidium</taxon>
    </lineage>
</organism>
<dbReference type="InterPro" id="IPR029058">
    <property type="entry name" value="AB_hydrolase_fold"/>
</dbReference>
<dbReference type="Proteomes" id="UP000054007">
    <property type="component" value="Unassembled WGS sequence"/>
</dbReference>
<keyword evidence="3" id="KW-0732">Signal</keyword>
<keyword evidence="2 6" id="KW-0378">Hydrolase</keyword>
<feature type="chain" id="PRO_5002316677" evidence="3">
    <location>
        <begin position="18"/>
        <end position="531"/>
    </location>
</feature>